<evidence type="ECO:0000256" key="1">
    <source>
        <dbReference type="SAM" id="MobiDB-lite"/>
    </source>
</evidence>
<accession>A0ABS5RKU5</accession>
<evidence type="ECO:0000313" key="2">
    <source>
        <dbReference type="EMBL" id="MBS9534851.1"/>
    </source>
</evidence>
<dbReference type="EMBL" id="JAHCLR010000031">
    <property type="protein sequence ID" value="MBS9534851.1"/>
    <property type="molecule type" value="Genomic_DNA"/>
</dbReference>
<evidence type="ECO:0000313" key="3">
    <source>
        <dbReference type="Proteomes" id="UP001519535"/>
    </source>
</evidence>
<dbReference type="RefSeq" id="WP_214093720.1">
    <property type="nucleotide sequence ID" value="NZ_JAHCLR010000031.1"/>
</dbReference>
<dbReference type="Pfam" id="PF20060">
    <property type="entry name" value="DUF6459"/>
    <property type="match status" value="1"/>
</dbReference>
<feature type="region of interest" description="Disordered" evidence="1">
    <location>
        <begin position="1"/>
        <end position="59"/>
    </location>
</feature>
<reference evidence="2 3" key="1">
    <citation type="submission" date="2021-05" db="EMBL/GenBank/DDBJ databases">
        <title>Mycobacterium acidophilum sp. nov., an extremely acid-tolerant member of the genus Mycobacterium.</title>
        <authorList>
            <person name="Xia J."/>
        </authorList>
    </citation>
    <scope>NUCLEOTIDE SEQUENCE [LARGE SCALE GENOMIC DNA]</scope>
    <source>
        <strain evidence="2 3">M1</strain>
    </source>
</reference>
<proteinExistence type="predicted"/>
<gene>
    <name evidence="2" type="ORF">KIH27_14760</name>
</gene>
<organism evidence="2 3">
    <name type="scientific">Mycolicibacter acidiphilus</name>
    <dbReference type="NCBI Taxonomy" id="2835306"/>
    <lineage>
        <taxon>Bacteria</taxon>
        <taxon>Bacillati</taxon>
        <taxon>Actinomycetota</taxon>
        <taxon>Actinomycetes</taxon>
        <taxon>Mycobacteriales</taxon>
        <taxon>Mycobacteriaceae</taxon>
        <taxon>Mycolicibacter</taxon>
    </lineage>
</organism>
<protein>
    <recommendedName>
        <fullName evidence="4">Alanine, arginine and proline rich protein</fullName>
    </recommendedName>
</protein>
<evidence type="ECO:0008006" key="4">
    <source>
        <dbReference type="Google" id="ProtNLM"/>
    </source>
</evidence>
<sequence>MPLDYRSAAPSSAPAVTPVADYEPPASTDAHHRPSGPLRHLRGHSAAARPHRPGHLSLPPPLQSAAVFADAALRRVLEVVDLRRPPAHLRPLLTADLAESVLSRRPVGDAAADPATLQRLRVQAVTSCRPATAVEVFGTYRRGRRVHALAGRVQRVPDGPGWQLVALHIG</sequence>
<feature type="compositionally biased region" description="Low complexity" evidence="1">
    <location>
        <begin position="7"/>
        <end position="20"/>
    </location>
</feature>
<feature type="compositionally biased region" description="Basic residues" evidence="1">
    <location>
        <begin position="39"/>
        <end position="54"/>
    </location>
</feature>
<keyword evidence="3" id="KW-1185">Reference proteome</keyword>
<dbReference type="InterPro" id="IPR045596">
    <property type="entry name" value="DUF6459"/>
</dbReference>
<dbReference type="Proteomes" id="UP001519535">
    <property type="component" value="Unassembled WGS sequence"/>
</dbReference>
<comment type="caution">
    <text evidence="2">The sequence shown here is derived from an EMBL/GenBank/DDBJ whole genome shotgun (WGS) entry which is preliminary data.</text>
</comment>
<name>A0ABS5RKU5_9MYCO</name>